<name>A0A1D8GQJ3_9FIRM</name>
<dbReference type="OrthoDB" id="9805416at2"/>
<dbReference type="PANTHER" id="PTHR10996:SF283">
    <property type="entry name" value="GLYOXYLATE_HYDROXYPYRUVATE REDUCTASE B"/>
    <property type="match status" value="1"/>
</dbReference>
<dbReference type="InterPro" id="IPR050223">
    <property type="entry name" value="D-isomer_2-hydroxyacid_DH"/>
</dbReference>
<sequence length="308" mass="33870">MLASFFIVKSNPSEDLESKEEFLRNIEGITALVTDSRVKVDEEVMNAAGPQLRVISNYAAGFNNIDVAAATKKGIAVTNTPGAVNNATADIAWALMFGIARRVAEGDRLIRTGEPWNWSPSFFLGRDFTGKTLGIIGAGRIGMSMAKRACGFDMEIIYADGRVNEQLEKELGAKRVDLETLLKEADYISIHTPLTPETRHLISEKEFAMMKPTSILINTSRGPVVDEQALVEALKTRTIWGAGLDVFENEPYVNQELFKLDNVVMTPHIGTATPDARRDMAIMAAQNILDIMEGKTPVGIVNREVLNR</sequence>
<dbReference type="Proteomes" id="UP000095743">
    <property type="component" value="Chromosome"/>
</dbReference>
<dbReference type="SUPFAM" id="SSF51735">
    <property type="entry name" value="NAD(P)-binding Rossmann-fold domains"/>
    <property type="match status" value="1"/>
</dbReference>
<dbReference type="STRING" id="1424294.Gferi_18200"/>
<evidence type="ECO:0000259" key="5">
    <source>
        <dbReference type="Pfam" id="PF00389"/>
    </source>
</evidence>
<dbReference type="GO" id="GO:0051287">
    <property type="term" value="F:NAD binding"/>
    <property type="evidence" value="ECO:0007669"/>
    <property type="project" value="InterPro"/>
</dbReference>
<accession>A0A1D8GQJ3</accession>
<dbReference type="PANTHER" id="PTHR10996">
    <property type="entry name" value="2-HYDROXYACID DEHYDROGENASE-RELATED"/>
    <property type="match status" value="1"/>
</dbReference>
<protein>
    <submittedName>
        <fullName evidence="7">D-glycerate dehydrogenase</fullName>
    </submittedName>
</protein>
<dbReference type="KEGG" id="gfe:Gferi_18200"/>
<proteinExistence type="inferred from homology"/>
<dbReference type="FunFam" id="3.40.50.720:FF:000203">
    <property type="entry name" value="D-3-phosphoglycerate dehydrogenase (SerA)"/>
    <property type="match status" value="1"/>
</dbReference>
<dbReference type="InterPro" id="IPR029753">
    <property type="entry name" value="D-isomer_DH_CS"/>
</dbReference>
<dbReference type="PROSITE" id="PS00671">
    <property type="entry name" value="D_2_HYDROXYACID_DH_3"/>
    <property type="match status" value="1"/>
</dbReference>
<dbReference type="InterPro" id="IPR036291">
    <property type="entry name" value="NAD(P)-bd_dom_sf"/>
</dbReference>
<keyword evidence="2 4" id="KW-0560">Oxidoreductase</keyword>
<gene>
    <name evidence="7" type="ORF">Gferi_18200</name>
</gene>
<organism evidence="7 8">
    <name type="scientific">Geosporobacter ferrireducens</name>
    <dbReference type="NCBI Taxonomy" id="1424294"/>
    <lineage>
        <taxon>Bacteria</taxon>
        <taxon>Bacillati</taxon>
        <taxon>Bacillota</taxon>
        <taxon>Clostridia</taxon>
        <taxon>Peptostreptococcales</taxon>
        <taxon>Thermotaleaceae</taxon>
        <taxon>Geosporobacter</taxon>
    </lineage>
</organism>
<dbReference type="GO" id="GO:0030267">
    <property type="term" value="F:glyoxylate reductase (NADPH) activity"/>
    <property type="evidence" value="ECO:0007669"/>
    <property type="project" value="TreeGrafter"/>
</dbReference>
<dbReference type="InterPro" id="IPR006139">
    <property type="entry name" value="D-isomer_2_OHA_DH_cat_dom"/>
</dbReference>
<evidence type="ECO:0000256" key="1">
    <source>
        <dbReference type="ARBA" id="ARBA00005854"/>
    </source>
</evidence>
<dbReference type="GO" id="GO:0005829">
    <property type="term" value="C:cytosol"/>
    <property type="evidence" value="ECO:0007669"/>
    <property type="project" value="TreeGrafter"/>
</dbReference>
<dbReference type="EMBL" id="CP017269">
    <property type="protein sequence ID" value="AOT73200.1"/>
    <property type="molecule type" value="Genomic_DNA"/>
</dbReference>
<feature type="domain" description="D-isomer specific 2-hydroxyacid dehydrogenase NAD-binding" evidence="6">
    <location>
        <begin position="94"/>
        <end position="270"/>
    </location>
</feature>
<dbReference type="GO" id="GO:0016618">
    <property type="term" value="F:hydroxypyruvate reductase [NAD(P)H] activity"/>
    <property type="evidence" value="ECO:0007669"/>
    <property type="project" value="TreeGrafter"/>
</dbReference>
<dbReference type="Pfam" id="PF02826">
    <property type="entry name" value="2-Hacid_dh_C"/>
    <property type="match status" value="1"/>
</dbReference>
<keyword evidence="8" id="KW-1185">Reference proteome</keyword>
<dbReference type="Gene3D" id="3.40.50.720">
    <property type="entry name" value="NAD(P)-binding Rossmann-like Domain"/>
    <property type="match status" value="2"/>
</dbReference>
<evidence type="ECO:0000313" key="8">
    <source>
        <dbReference type="Proteomes" id="UP000095743"/>
    </source>
</evidence>
<dbReference type="SUPFAM" id="SSF52283">
    <property type="entry name" value="Formate/glycerate dehydrogenase catalytic domain-like"/>
    <property type="match status" value="1"/>
</dbReference>
<evidence type="ECO:0000256" key="2">
    <source>
        <dbReference type="ARBA" id="ARBA00023002"/>
    </source>
</evidence>
<comment type="similarity">
    <text evidence="1 4">Belongs to the D-isomer specific 2-hydroxyacid dehydrogenase family.</text>
</comment>
<dbReference type="CDD" id="cd05301">
    <property type="entry name" value="GDH"/>
    <property type="match status" value="1"/>
</dbReference>
<dbReference type="InterPro" id="IPR006140">
    <property type="entry name" value="D-isomer_DH_NAD-bd"/>
</dbReference>
<keyword evidence="3" id="KW-0520">NAD</keyword>
<evidence type="ECO:0000256" key="4">
    <source>
        <dbReference type="RuleBase" id="RU003719"/>
    </source>
</evidence>
<feature type="domain" description="D-isomer specific 2-hydroxyacid dehydrogenase catalytic" evidence="5">
    <location>
        <begin position="17"/>
        <end position="302"/>
    </location>
</feature>
<reference evidence="7 8" key="1">
    <citation type="submission" date="2016-09" db="EMBL/GenBank/DDBJ databases">
        <title>Genomic analysis reveals versatility of anaerobic energy metabolism of Geosporobacter ferrireducens IRF9 of phylum Firmicutes.</title>
        <authorList>
            <person name="Kim S.-J."/>
        </authorList>
    </citation>
    <scope>NUCLEOTIDE SEQUENCE [LARGE SCALE GENOMIC DNA]</scope>
    <source>
        <strain evidence="7 8">IRF9</strain>
    </source>
</reference>
<evidence type="ECO:0000313" key="7">
    <source>
        <dbReference type="EMBL" id="AOT73200.1"/>
    </source>
</evidence>
<evidence type="ECO:0000259" key="6">
    <source>
        <dbReference type="Pfam" id="PF02826"/>
    </source>
</evidence>
<dbReference type="Pfam" id="PF00389">
    <property type="entry name" value="2-Hacid_dh"/>
    <property type="match status" value="1"/>
</dbReference>
<evidence type="ECO:0000256" key="3">
    <source>
        <dbReference type="ARBA" id="ARBA00023027"/>
    </source>
</evidence>
<dbReference type="AlphaFoldDB" id="A0A1D8GQJ3"/>